<dbReference type="EMBL" id="BMAW01046075">
    <property type="protein sequence ID" value="GFS53460.1"/>
    <property type="molecule type" value="Genomic_DNA"/>
</dbReference>
<dbReference type="Proteomes" id="UP000887013">
    <property type="component" value="Unassembled WGS sequence"/>
</dbReference>
<protein>
    <submittedName>
        <fullName evidence="2">Uncharacterized protein</fullName>
    </submittedName>
</protein>
<accession>A0A8X6K121</accession>
<evidence type="ECO:0000256" key="1">
    <source>
        <dbReference type="SAM" id="MobiDB-lite"/>
    </source>
</evidence>
<evidence type="ECO:0000313" key="3">
    <source>
        <dbReference type="Proteomes" id="UP000887013"/>
    </source>
</evidence>
<gene>
    <name evidence="2" type="ORF">NPIL_44461</name>
</gene>
<evidence type="ECO:0000313" key="2">
    <source>
        <dbReference type="EMBL" id="GFS53460.1"/>
    </source>
</evidence>
<sequence length="111" mass="12396">MGCADPPDGVEVFKLRHPPRPMISADRRAHCSVFDITRPKTVFDNGKCGAGRELVVSTHQGRNLCVVPQTSKCHKSNQGDENGSGSSLEMQIGRRKQRKRRVENGKRRVEN</sequence>
<feature type="compositionally biased region" description="Basic and acidic residues" evidence="1">
    <location>
        <begin position="102"/>
        <end position="111"/>
    </location>
</feature>
<reference evidence="2" key="1">
    <citation type="submission" date="2020-08" db="EMBL/GenBank/DDBJ databases">
        <title>Multicomponent nature underlies the extraordinary mechanical properties of spider dragline silk.</title>
        <authorList>
            <person name="Kono N."/>
            <person name="Nakamura H."/>
            <person name="Mori M."/>
            <person name="Yoshida Y."/>
            <person name="Ohtoshi R."/>
            <person name="Malay A.D."/>
            <person name="Moran D.A.P."/>
            <person name="Tomita M."/>
            <person name="Numata K."/>
            <person name="Arakawa K."/>
        </authorList>
    </citation>
    <scope>NUCLEOTIDE SEQUENCE</scope>
</reference>
<keyword evidence="3" id="KW-1185">Reference proteome</keyword>
<feature type="compositionally biased region" description="Polar residues" evidence="1">
    <location>
        <begin position="79"/>
        <end position="89"/>
    </location>
</feature>
<proteinExistence type="predicted"/>
<feature type="region of interest" description="Disordered" evidence="1">
    <location>
        <begin position="71"/>
        <end position="111"/>
    </location>
</feature>
<dbReference type="AlphaFoldDB" id="A0A8X6K121"/>
<organism evidence="2 3">
    <name type="scientific">Nephila pilipes</name>
    <name type="common">Giant wood spider</name>
    <name type="synonym">Nephila maculata</name>
    <dbReference type="NCBI Taxonomy" id="299642"/>
    <lineage>
        <taxon>Eukaryota</taxon>
        <taxon>Metazoa</taxon>
        <taxon>Ecdysozoa</taxon>
        <taxon>Arthropoda</taxon>
        <taxon>Chelicerata</taxon>
        <taxon>Arachnida</taxon>
        <taxon>Araneae</taxon>
        <taxon>Araneomorphae</taxon>
        <taxon>Entelegynae</taxon>
        <taxon>Araneoidea</taxon>
        <taxon>Nephilidae</taxon>
        <taxon>Nephila</taxon>
    </lineage>
</organism>
<name>A0A8X6K121_NEPPI</name>
<comment type="caution">
    <text evidence="2">The sequence shown here is derived from an EMBL/GenBank/DDBJ whole genome shotgun (WGS) entry which is preliminary data.</text>
</comment>